<gene>
    <name evidence="7" type="ORF">PVAND_013395</name>
</gene>
<feature type="transmembrane region" description="Helical" evidence="5">
    <location>
        <begin position="71"/>
        <end position="90"/>
    </location>
</feature>
<evidence type="ECO:0000256" key="2">
    <source>
        <dbReference type="ARBA" id="ARBA00022692"/>
    </source>
</evidence>
<dbReference type="InterPro" id="IPR005828">
    <property type="entry name" value="MFS_sugar_transport-like"/>
</dbReference>
<dbReference type="Pfam" id="PF00083">
    <property type="entry name" value="Sugar_tr"/>
    <property type="match status" value="1"/>
</dbReference>
<feature type="domain" description="Major facilitator superfamily (MFS) profile" evidence="6">
    <location>
        <begin position="1"/>
        <end position="125"/>
    </location>
</feature>
<dbReference type="OrthoDB" id="8120565at2759"/>
<evidence type="ECO:0000259" key="6">
    <source>
        <dbReference type="PROSITE" id="PS50850"/>
    </source>
</evidence>
<dbReference type="PROSITE" id="PS50850">
    <property type="entry name" value="MFS"/>
    <property type="match status" value="1"/>
</dbReference>
<dbReference type="Gene3D" id="1.20.1250.20">
    <property type="entry name" value="MFS general substrate transporter like domains"/>
    <property type="match status" value="1"/>
</dbReference>
<evidence type="ECO:0000256" key="4">
    <source>
        <dbReference type="ARBA" id="ARBA00023136"/>
    </source>
</evidence>
<evidence type="ECO:0000313" key="7">
    <source>
        <dbReference type="EMBL" id="KAG5684154.1"/>
    </source>
</evidence>
<sequence length="145" mass="16277">MQDKALKHAISMGWSWLVLTIGCAISSEAATFSWLPLISLSIFFIAFSIGYDPIVWVMISEVYSKQLSGFISPFTGFYNWMFAFIITLTFRPIADLISTGPTFWIFSGASFIGILFTFFVIPETKGKSMSDIQRLLSGEKNIQKS</sequence>
<proteinExistence type="predicted"/>
<dbReference type="PROSITE" id="PS51257">
    <property type="entry name" value="PROKAR_LIPOPROTEIN"/>
    <property type="match status" value="1"/>
</dbReference>
<dbReference type="InterPro" id="IPR050549">
    <property type="entry name" value="MFS_Trehalose_Transporter"/>
</dbReference>
<evidence type="ECO:0000256" key="5">
    <source>
        <dbReference type="SAM" id="Phobius"/>
    </source>
</evidence>
<dbReference type="PANTHER" id="PTHR48021">
    <property type="match status" value="1"/>
</dbReference>
<dbReference type="InterPro" id="IPR020846">
    <property type="entry name" value="MFS_dom"/>
</dbReference>
<dbReference type="PANTHER" id="PTHR48021:SF1">
    <property type="entry name" value="GH07001P-RELATED"/>
    <property type="match status" value="1"/>
</dbReference>
<dbReference type="InterPro" id="IPR036259">
    <property type="entry name" value="MFS_trans_sf"/>
</dbReference>
<keyword evidence="8" id="KW-1185">Reference proteome</keyword>
<dbReference type="AlphaFoldDB" id="A0A9J6CPC4"/>
<dbReference type="GO" id="GO:0022857">
    <property type="term" value="F:transmembrane transporter activity"/>
    <property type="evidence" value="ECO:0007669"/>
    <property type="project" value="InterPro"/>
</dbReference>
<accession>A0A9J6CPC4</accession>
<evidence type="ECO:0000256" key="1">
    <source>
        <dbReference type="ARBA" id="ARBA00004141"/>
    </source>
</evidence>
<dbReference type="SUPFAM" id="SSF103473">
    <property type="entry name" value="MFS general substrate transporter"/>
    <property type="match status" value="1"/>
</dbReference>
<feature type="transmembrane region" description="Helical" evidence="5">
    <location>
        <begin position="39"/>
        <end position="59"/>
    </location>
</feature>
<comment type="subcellular location">
    <subcellularLocation>
        <location evidence="1">Membrane</location>
        <topology evidence="1">Multi-pass membrane protein</topology>
    </subcellularLocation>
</comment>
<keyword evidence="2 5" id="KW-0812">Transmembrane</keyword>
<organism evidence="7 8">
    <name type="scientific">Polypedilum vanderplanki</name>
    <name type="common">Sleeping chironomid midge</name>
    <dbReference type="NCBI Taxonomy" id="319348"/>
    <lineage>
        <taxon>Eukaryota</taxon>
        <taxon>Metazoa</taxon>
        <taxon>Ecdysozoa</taxon>
        <taxon>Arthropoda</taxon>
        <taxon>Hexapoda</taxon>
        <taxon>Insecta</taxon>
        <taxon>Pterygota</taxon>
        <taxon>Neoptera</taxon>
        <taxon>Endopterygota</taxon>
        <taxon>Diptera</taxon>
        <taxon>Nematocera</taxon>
        <taxon>Chironomoidea</taxon>
        <taxon>Chironomidae</taxon>
        <taxon>Chironominae</taxon>
        <taxon>Polypedilum</taxon>
        <taxon>Polypedilum</taxon>
    </lineage>
</organism>
<evidence type="ECO:0000313" key="8">
    <source>
        <dbReference type="Proteomes" id="UP001107558"/>
    </source>
</evidence>
<dbReference type="Proteomes" id="UP001107558">
    <property type="component" value="Chromosome 1"/>
</dbReference>
<evidence type="ECO:0000256" key="3">
    <source>
        <dbReference type="ARBA" id="ARBA00022989"/>
    </source>
</evidence>
<comment type="caution">
    <text evidence="7">The sequence shown here is derived from an EMBL/GenBank/DDBJ whole genome shotgun (WGS) entry which is preliminary data.</text>
</comment>
<name>A0A9J6CPC4_POLVA</name>
<feature type="transmembrane region" description="Helical" evidence="5">
    <location>
        <begin position="102"/>
        <end position="121"/>
    </location>
</feature>
<dbReference type="EMBL" id="JADBJN010000001">
    <property type="protein sequence ID" value="KAG5684154.1"/>
    <property type="molecule type" value="Genomic_DNA"/>
</dbReference>
<keyword evidence="3 5" id="KW-1133">Transmembrane helix</keyword>
<dbReference type="GO" id="GO:0016020">
    <property type="term" value="C:membrane"/>
    <property type="evidence" value="ECO:0007669"/>
    <property type="project" value="UniProtKB-SubCell"/>
</dbReference>
<keyword evidence="4 5" id="KW-0472">Membrane</keyword>
<reference evidence="7" key="1">
    <citation type="submission" date="2021-03" db="EMBL/GenBank/DDBJ databases">
        <title>Chromosome level genome of the anhydrobiotic midge Polypedilum vanderplanki.</title>
        <authorList>
            <person name="Yoshida Y."/>
            <person name="Kikawada T."/>
            <person name="Gusev O."/>
        </authorList>
    </citation>
    <scope>NUCLEOTIDE SEQUENCE</scope>
    <source>
        <strain evidence="7">NIAS01</strain>
        <tissue evidence="7">Whole body or cell culture</tissue>
    </source>
</reference>
<protein>
    <recommendedName>
        <fullName evidence="6">Major facilitator superfamily (MFS) profile domain-containing protein</fullName>
    </recommendedName>
</protein>